<reference evidence="6 7" key="1">
    <citation type="submission" date="2016-10" db="EMBL/GenBank/DDBJ databases">
        <authorList>
            <person name="Varghese N."/>
            <person name="Submissions S."/>
        </authorList>
    </citation>
    <scope>NUCLEOTIDE SEQUENCE [LARGE SCALE GENOMIC DNA]</scope>
    <source>
        <strain evidence="6 7">CGMCC 1.6377</strain>
    </source>
</reference>
<evidence type="ECO:0000313" key="7">
    <source>
        <dbReference type="Proteomes" id="UP000323537"/>
    </source>
</evidence>
<dbReference type="InterPro" id="IPR012093">
    <property type="entry name" value="Pirin"/>
</dbReference>
<dbReference type="OrthoDB" id="23530at2157"/>
<feature type="domain" description="Pirin N-terminal" evidence="4">
    <location>
        <begin position="24"/>
        <end position="125"/>
    </location>
</feature>
<dbReference type="Pfam" id="PF02678">
    <property type="entry name" value="Pirin"/>
    <property type="match status" value="1"/>
</dbReference>
<evidence type="ECO:0000313" key="6">
    <source>
        <dbReference type="EMBL" id="SFH55477.1"/>
    </source>
</evidence>
<name>A0A1I3AZH5_9EURY</name>
<evidence type="ECO:0000259" key="4">
    <source>
        <dbReference type="Pfam" id="PF02678"/>
    </source>
</evidence>
<dbReference type="PIRSF" id="PIRSF006232">
    <property type="entry name" value="Pirin"/>
    <property type="match status" value="1"/>
</dbReference>
<dbReference type="CDD" id="cd02247">
    <property type="entry name" value="cupin_pirin_C"/>
    <property type="match status" value="1"/>
</dbReference>
<comment type="similarity">
    <text evidence="1 2">Belongs to the pirin family.</text>
</comment>
<feature type="domain" description="Quercetin 2,3-dioxygenase C-terminal cupin" evidence="5">
    <location>
        <begin position="154"/>
        <end position="235"/>
    </location>
</feature>
<evidence type="ECO:0000256" key="2">
    <source>
        <dbReference type="RuleBase" id="RU003457"/>
    </source>
</evidence>
<dbReference type="Pfam" id="PF17954">
    <property type="entry name" value="Pirin_C_2"/>
    <property type="match status" value="1"/>
</dbReference>
<sequence length="251" mass="27641">MSTGSTATLHTAPRSAVSQDQGKFRTRFNFPGRLRPDHDDHGYGPLSTVVESFMDPGTLIPMHQHRNEEIVSWVPAGVMRHDDRLGNELVTDADHLMVMNAGDGFWHEERTLADDPPLRMLQIFVRPHELDLPSGIQHEPIPEPVAGEWRHLFGPEGSDAPLSVRNEVHLHDVRLEAGQQVDLPTEDGWDTYFYVFDGTVSGGGETLEPTESGLLVGDGAELTLTADADATLVAFRIDPDAPVTRQGTIGR</sequence>
<dbReference type="AlphaFoldDB" id="A0A1I3AZH5"/>
<dbReference type="InterPro" id="IPR003829">
    <property type="entry name" value="Pirin_N_dom"/>
</dbReference>
<keyword evidence="7" id="KW-1185">Reference proteome</keyword>
<dbReference type="Proteomes" id="UP000323537">
    <property type="component" value="Unassembled WGS sequence"/>
</dbReference>
<organism evidence="6 7">
    <name type="scientific">Halorubrum aquaticum</name>
    <dbReference type="NCBI Taxonomy" id="387340"/>
    <lineage>
        <taxon>Archaea</taxon>
        <taxon>Methanobacteriati</taxon>
        <taxon>Methanobacteriota</taxon>
        <taxon>Stenosarchaea group</taxon>
        <taxon>Halobacteria</taxon>
        <taxon>Halobacteriales</taxon>
        <taxon>Haloferacaceae</taxon>
        <taxon>Halorubrum</taxon>
    </lineage>
</organism>
<dbReference type="InterPro" id="IPR014710">
    <property type="entry name" value="RmlC-like_jellyroll"/>
</dbReference>
<dbReference type="SUPFAM" id="SSF51182">
    <property type="entry name" value="RmlC-like cupins"/>
    <property type="match status" value="1"/>
</dbReference>
<dbReference type="PANTHER" id="PTHR43212:SF3">
    <property type="entry name" value="QUERCETIN 2,3-DIOXYGENASE"/>
    <property type="match status" value="1"/>
</dbReference>
<feature type="region of interest" description="Disordered" evidence="3">
    <location>
        <begin position="1"/>
        <end position="40"/>
    </location>
</feature>
<dbReference type="EMBL" id="FOPZ01000008">
    <property type="protein sequence ID" value="SFH55477.1"/>
    <property type="molecule type" value="Genomic_DNA"/>
</dbReference>
<gene>
    <name evidence="6" type="ORF">SAMN04488066_10882</name>
</gene>
<evidence type="ECO:0000259" key="5">
    <source>
        <dbReference type="Pfam" id="PF17954"/>
    </source>
</evidence>
<dbReference type="RefSeq" id="WP_149784399.1">
    <property type="nucleotide sequence ID" value="NZ_BAAADP010000001.1"/>
</dbReference>
<evidence type="ECO:0000256" key="3">
    <source>
        <dbReference type="SAM" id="MobiDB-lite"/>
    </source>
</evidence>
<dbReference type="InterPro" id="IPR011051">
    <property type="entry name" value="RmlC_Cupin_sf"/>
</dbReference>
<evidence type="ECO:0008006" key="8">
    <source>
        <dbReference type="Google" id="ProtNLM"/>
    </source>
</evidence>
<proteinExistence type="inferred from homology"/>
<dbReference type="Gene3D" id="2.60.120.10">
    <property type="entry name" value="Jelly Rolls"/>
    <property type="match status" value="2"/>
</dbReference>
<dbReference type="InterPro" id="IPR041602">
    <property type="entry name" value="Quercetinase_C"/>
</dbReference>
<accession>A0A1I3AZH5</accession>
<protein>
    <recommendedName>
        <fullName evidence="8">Pirin N-terminal domain-containing protein</fullName>
    </recommendedName>
</protein>
<evidence type="ECO:0000256" key="1">
    <source>
        <dbReference type="ARBA" id="ARBA00008416"/>
    </source>
</evidence>
<dbReference type="PANTHER" id="PTHR43212">
    <property type="entry name" value="QUERCETIN 2,3-DIOXYGENASE"/>
    <property type="match status" value="1"/>
</dbReference>